<feature type="region of interest" description="Disordered" evidence="1">
    <location>
        <begin position="1"/>
        <end position="227"/>
    </location>
</feature>
<dbReference type="EMBL" id="JANIIK010000115">
    <property type="protein sequence ID" value="KAJ3589058.1"/>
    <property type="molecule type" value="Genomic_DNA"/>
</dbReference>
<dbReference type="Proteomes" id="UP001148018">
    <property type="component" value="Unassembled WGS sequence"/>
</dbReference>
<protein>
    <submittedName>
        <fullName evidence="2">Uncharacterized protein</fullName>
    </submittedName>
</protein>
<organism evidence="2 3">
    <name type="scientific">Muraenolepis orangiensis</name>
    <name type="common">Patagonian moray cod</name>
    <dbReference type="NCBI Taxonomy" id="630683"/>
    <lineage>
        <taxon>Eukaryota</taxon>
        <taxon>Metazoa</taxon>
        <taxon>Chordata</taxon>
        <taxon>Craniata</taxon>
        <taxon>Vertebrata</taxon>
        <taxon>Euteleostomi</taxon>
        <taxon>Actinopterygii</taxon>
        <taxon>Neopterygii</taxon>
        <taxon>Teleostei</taxon>
        <taxon>Neoteleostei</taxon>
        <taxon>Acanthomorphata</taxon>
        <taxon>Zeiogadaria</taxon>
        <taxon>Gadariae</taxon>
        <taxon>Gadiformes</taxon>
        <taxon>Muraenolepidoidei</taxon>
        <taxon>Muraenolepididae</taxon>
        <taxon>Muraenolepis</taxon>
    </lineage>
</organism>
<evidence type="ECO:0000313" key="3">
    <source>
        <dbReference type="Proteomes" id="UP001148018"/>
    </source>
</evidence>
<proteinExistence type="predicted"/>
<evidence type="ECO:0000313" key="2">
    <source>
        <dbReference type="EMBL" id="KAJ3589058.1"/>
    </source>
</evidence>
<feature type="compositionally biased region" description="Basic and acidic residues" evidence="1">
    <location>
        <begin position="43"/>
        <end position="57"/>
    </location>
</feature>
<reference evidence="2" key="1">
    <citation type="submission" date="2022-07" db="EMBL/GenBank/DDBJ databases">
        <title>Chromosome-level genome of Muraenolepis orangiensis.</title>
        <authorList>
            <person name="Kim J."/>
        </authorList>
    </citation>
    <scope>NUCLEOTIDE SEQUENCE</scope>
    <source>
        <strain evidence="2">KU_S4_2022</strain>
        <tissue evidence="2">Muscle</tissue>
    </source>
</reference>
<gene>
    <name evidence="2" type="ORF">NHX12_009906</name>
</gene>
<feature type="compositionally biased region" description="Polar residues" evidence="1">
    <location>
        <begin position="218"/>
        <end position="227"/>
    </location>
</feature>
<keyword evidence="3" id="KW-1185">Reference proteome</keyword>
<comment type="caution">
    <text evidence="2">The sequence shown here is derived from an EMBL/GenBank/DDBJ whole genome shotgun (WGS) entry which is preliminary data.</text>
</comment>
<dbReference type="AlphaFoldDB" id="A0A9Q0DII6"/>
<accession>A0A9Q0DII6</accession>
<evidence type="ECO:0000256" key="1">
    <source>
        <dbReference type="SAM" id="MobiDB-lite"/>
    </source>
</evidence>
<name>A0A9Q0DII6_9TELE</name>
<sequence length="227" mass="23778">MISPHKASDYTLNSGRLPLCDGIPPPCFGGDRRGETVGGRPSGGDRRGGDRQGETVRGRPSGETFRGRPSGGDLQGETVGGDRQGETVRGRPSGGDRQGETFRGRPSGETVRGRPSGGDRQGETVGGGDRQGETVRGRPSGGRPSGGDRRGEPPPPPQQDPLCKQERTPRLLTDGCLTDSRLCVRGRGSQGVPDSACTDKGDTGEEMATRGGWGVAQHPSTQRRPSL</sequence>